<dbReference type="InterPro" id="IPR036514">
    <property type="entry name" value="SGNH_hydro_sf"/>
</dbReference>
<protein>
    <recommendedName>
        <fullName evidence="4">SGNH hydrolase-type esterase domain-containing protein</fullName>
    </recommendedName>
</protein>
<dbReference type="CDD" id="cd01821">
    <property type="entry name" value="Rhamnogalacturan_acetylesterase_like"/>
    <property type="match status" value="1"/>
</dbReference>
<dbReference type="Gene3D" id="2.60.120.430">
    <property type="entry name" value="Galactose-binding lectin"/>
    <property type="match status" value="1"/>
</dbReference>
<dbReference type="RefSeq" id="WP_007172891.1">
    <property type="nucleotide sequence ID" value="NZ_GG704780.1"/>
</dbReference>
<dbReference type="OrthoDB" id="9807041at2"/>
<comment type="caution">
    <text evidence="5">The sequence shown here is derived from an EMBL/GenBank/DDBJ whole genome shotgun (WGS) entry which is preliminary data.</text>
</comment>
<dbReference type="SUPFAM" id="SSF52266">
    <property type="entry name" value="SGNH hydrolase"/>
    <property type="match status" value="1"/>
</dbReference>
<reference evidence="5 6" key="1">
    <citation type="submission" date="2009-10" db="EMBL/GenBank/DDBJ databases">
        <authorList>
            <person name="Qin X."/>
            <person name="Bachman B."/>
            <person name="Battles P."/>
            <person name="Bell A."/>
            <person name="Bess C."/>
            <person name="Bickham C."/>
            <person name="Chaboub L."/>
            <person name="Chen D."/>
            <person name="Coyle M."/>
            <person name="Deiros D.R."/>
            <person name="Dinh H."/>
            <person name="Forbes L."/>
            <person name="Fowler G."/>
            <person name="Francisco L."/>
            <person name="Fu Q."/>
            <person name="Gubbala S."/>
            <person name="Hale W."/>
            <person name="Han Y."/>
            <person name="Hemphill L."/>
            <person name="Highlander S.K."/>
            <person name="Hirani K."/>
            <person name="Hogues M."/>
            <person name="Jackson L."/>
            <person name="Jakkamsetti A."/>
            <person name="Javaid M."/>
            <person name="Jiang H."/>
            <person name="Korchina V."/>
            <person name="Kovar C."/>
            <person name="Lara F."/>
            <person name="Lee S."/>
            <person name="Mata R."/>
            <person name="Mathew T."/>
            <person name="Moen C."/>
            <person name="Morales K."/>
            <person name="Munidasa M."/>
            <person name="Nazareth L."/>
            <person name="Ngo R."/>
            <person name="Nguyen L."/>
            <person name="Okwuonu G."/>
            <person name="Ongeri F."/>
            <person name="Patil S."/>
            <person name="Petrosino J."/>
            <person name="Pham C."/>
            <person name="Pham P."/>
            <person name="Pu L.-L."/>
            <person name="Puazo M."/>
            <person name="Raj R."/>
            <person name="Reid J."/>
            <person name="Rouhana J."/>
            <person name="Saada N."/>
            <person name="Shang Y."/>
            <person name="Simmons D."/>
            <person name="Thornton R."/>
            <person name="Warren J."/>
            <person name="Weissenberger G."/>
            <person name="Zhang J."/>
            <person name="Zhang L."/>
            <person name="Zhou C."/>
            <person name="Zhu D."/>
            <person name="Muzny D."/>
            <person name="Worley K."/>
            <person name="Gibbs R."/>
        </authorList>
    </citation>
    <scope>NUCLEOTIDE SEQUENCE [LARGE SCALE GENOMIC DNA]</scope>
    <source>
        <strain evidence="5 6">DSM 17361</strain>
    </source>
</reference>
<sequence>MKRFLLFVFFITGLLAANAQDFDFDLTQPQPKYEEGKRYGWDMLAYAKAPTAKELKTVFAGPAFFSVKVPDGNYKVTVTLGSKRKVANTVVRAENRRLFVEATPTRKGEYRTYTFIVNKRTPYISEKQNVRIKEREKDYMNWDDRLTLEFNGPAPAVRNIKIERDDKALTIFLCGNSTVVDQNREPWASWGQMIPRWFDSGVAISNHAESGLTAGSFLASNRLDKVLAMMKEGDYVFCEFGHNDQKEKSAGAGAWYNFSYNLKKFIDQVRRRGGHIVFVTPTQRRRFENGKIVETHGDYPDAMRTVARRERVPLIELHDMTRTFFETLGSEDSKRALVHYPANTFPGQDKALADNTHFNPYGAYEISKMVVMGMKELGLPMVHNLRSDWRDYSPAQPDDWRTFKWYDAPVYEIIKPDGN</sequence>
<dbReference type="InterPro" id="IPR037459">
    <property type="entry name" value="RhgT-like"/>
</dbReference>
<dbReference type="Proteomes" id="UP000003160">
    <property type="component" value="Unassembled WGS sequence"/>
</dbReference>
<dbReference type="AlphaFoldDB" id="D1PUZ2"/>
<dbReference type="eggNOG" id="COG2755">
    <property type="taxonomic scope" value="Bacteria"/>
</dbReference>
<evidence type="ECO:0000313" key="5">
    <source>
        <dbReference type="EMBL" id="EFA44712.1"/>
    </source>
</evidence>
<evidence type="ECO:0000259" key="4">
    <source>
        <dbReference type="Pfam" id="PF13472"/>
    </source>
</evidence>
<evidence type="ECO:0000256" key="1">
    <source>
        <dbReference type="ARBA" id="ARBA00008668"/>
    </source>
</evidence>
<keyword evidence="3" id="KW-0732">Signal</keyword>
<dbReference type="Pfam" id="PF13472">
    <property type="entry name" value="Lipase_GDSL_2"/>
    <property type="match status" value="1"/>
</dbReference>
<organism evidence="5 6">
    <name type="scientific">Hallella bergensis DSM 17361</name>
    <dbReference type="NCBI Taxonomy" id="585502"/>
    <lineage>
        <taxon>Bacteria</taxon>
        <taxon>Pseudomonadati</taxon>
        <taxon>Bacteroidota</taxon>
        <taxon>Bacteroidia</taxon>
        <taxon>Bacteroidales</taxon>
        <taxon>Prevotellaceae</taxon>
        <taxon>Hallella</taxon>
    </lineage>
</organism>
<dbReference type="EMBL" id="ACKS01000034">
    <property type="protein sequence ID" value="EFA44712.1"/>
    <property type="molecule type" value="Genomic_DNA"/>
</dbReference>
<feature type="signal peptide" evidence="3">
    <location>
        <begin position="1"/>
        <end position="19"/>
    </location>
</feature>
<dbReference type="InterPro" id="IPR008979">
    <property type="entry name" value="Galactose-bd-like_sf"/>
</dbReference>
<evidence type="ECO:0000256" key="3">
    <source>
        <dbReference type="SAM" id="SignalP"/>
    </source>
</evidence>
<dbReference type="PANTHER" id="PTHR43695">
    <property type="entry name" value="PUTATIVE (AFU_ORTHOLOGUE AFUA_2G17250)-RELATED"/>
    <property type="match status" value="1"/>
</dbReference>
<evidence type="ECO:0000313" key="6">
    <source>
        <dbReference type="Proteomes" id="UP000003160"/>
    </source>
</evidence>
<feature type="domain" description="SGNH hydrolase-type esterase" evidence="4">
    <location>
        <begin position="176"/>
        <end position="326"/>
    </location>
</feature>
<evidence type="ECO:0000256" key="2">
    <source>
        <dbReference type="ARBA" id="ARBA00022801"/>
    </source>
</evidence>
<comment type="similarity">
    <text evidence="1">Belongs to the 'GDSL' lipolytic enzyme family.</text>
</comment>
<keyword evidence="6" id="KW-1185">Reference proteome</keyword>
<dbReference type="SUPFAM" id="SSF49785">
    <property type="entry name" value="Galactose-binding domain-like"/>
    <property type="match status" value="1"/>
</dbReference>
<dbReference type="Gene3D" id="3.40.50.1110">
    <property type="entry name" value="SGNH hydrolase"/>
    <property type="match status" value="1"/>
</dbReference>
<name>D1PUZ2_9BACT</name>
<proteinExistence type="inferred from homology"/>
<dbReference type="PANTHER" id="PTHR43695:SF1">
    <property type="entry name" value="RHAMNOGALACTURONAN ACETYLESTERASE"/>
    <property type="match status" value="1"/>
</dbReference>
<keyword evidence="2" id="KW-0378">Hydrolase</keyword>
<dbReference type="GO" id="GO:0016788">
    <property type="term" value="F:hydrolase activity, acting on ester bonds"/>
    <property type="evidence" value="ECO:0007669"/>
    <property type="project" value="UniProtKB-ARBA"/>
</dbReference>
<gene>
    <name evidence="5" type="ORF">HMPREF0645_0777</name>
</gene>
<feature type="chain" id="PRO_5003025204" description="SGNH hydrolase-type esterase domain-containing protein" evidence="3">
    <location>
        <begin position="20"/>
        <end position="419"/>
    </location>
</feature>
<dbReference type="HOGENOM" id="CLU_037723_0_0_10"/>
<dbReference type="InterPro" id="IPR013830">
    <property type="entry name" value="SGNH_hydro"/>
</dbReference>
<accession>D1PUZ2</accession>